<dbReference type="PIRSF" id="PIRSF006162">
    <property type="entry name" value="PgpA"/>
    <property type="match status" value="1"/>
</dbReference>
<accession>A0ABT3P3R8</accession>
<feature type="transmembrane region" description="Helical" evidence="2">
    <location>
        <begin position="51"/>
        <end position="69"/>
    </location>
</feature>
<keyword evidence="1" id="KW-0443">Lipid metabolism</keyword>
<keyword evidence="2" id="KW-1133">Transmembrane helix</keyword>
<dbReference type="PANTHER" id="PTHR36305">
    <property type="entry name" value="PHOSPHATIDYLGLYCEROPHOSPHATASE A"/>
    <property type="match status" value="1"/>
</dbReference>
<sequence length="165" mass="18262">MQPEYRQRVSLLNPVHFCALGFGSGLIPLMPGTFGSLAAIPLLLLSLPLDIWQFSALTFLLSLLGVYICGKTANDMQVHDHGSIVWDEVAGMFVTFLFLPLTMPNIILGFILFRIFDILKPWPIGIIDRRLHGGTGIMLDDLFAGAMACLSLHAINWALTFFTLI</sequence>
<keyword evidence="1" id="KW-0997">Cell inner membrane</keyword>
<keyword evidence="1 2" id="KW-0812">Transmembrane</keyword>
<name>A0ABT3P3R8_9ALTE</name>
<dbReference type="InterPro" id="IPR007686">
    <property type="entry name" value="YutG/PgpA"/>
</dbReference>
<dbReference type="RefSeq" id="WP_265616104.1">
    <property type="nucleotide sequence ID" value="NZ_JAPFRD010000002.1"/>
</dbReference>
<keyword evidence="1" id="KW-0378">Hydrolase</keyword>
<feature type="domain" description="YutG/PgpA" evidence="3">
    <location>
        <begin position="18"/>
        <end position="155"/>
    </location>
</feature>
<comment type="function">
    <text evidence="1">Lipid phosphatase which dephosphorylates phosphatidylglycerophosphate (PGP) to phosphatidylglycerol (PG).</text>
</comment>
<keyword evidence="1" id="KW-1208">Phospholipid metabolism</keyword>
<dbReference type="Proteomes" id="UP001142810">
    <property type="component" value="Unassembled WGS sequence"/>
</dbReference>
<comment type="cofactor">
    <cofactor evidence="1">
        <name>Mg(2+)</name>
        <dbReference type="ChEBI" id="CHEBI:18420"/>
    </cofactor>
</comment>
<comment type="catalytic activity">
    <reaction evidence="1">
        <text>a 1,2-diacyl-sn-glycero-3-phospho-(1'-sn-glycero-3'-phosphate) + H2O = a 1,2-diacyl-sn-glycero-3-phospho-(1'-sn-glycerol) + phosphate</text>
        <dbReference type="Rhea" id="RHEA:33751"/>
        <dbReference type="ChEBI" id="CHEBI:15377"/>
        <dbReference type="ChEBI" id="CHEBI:43474"/>
        <dbReference type="ChEBI" id="CHEBI:60110"/>
        <dbReference type="ChEBI" id="CHEBI:64716"/>
        <dbReference type="EC" id="3.1.3.27"/>
    </reaction>
</comment>
<reference evidence="4" key="1">
    <citation type="submission" date="2022-11" db="EMBL/GenBank/DDBJ databases">
        <title>Alteromonas sp. nov., isolated from sea water of the Qingdao.</title>
        <authorList>
            <person name="Wang Q."/>
        </authorList>
    </citation>
    <scope>NUCLEOTIDE SEQUENCE</scope>
    <source>
        <strain evidence="4">ASW11-7</strain>
    </source>
</reference>
<dbReference type="EMBL" id="JAPFRD010000002">
    <property type="protein sequence ID" value="MCW8107410.1"/>
    <property type="molecule type" value="Genomic_DNA"/>
</dbReference>
<organism evidence="4 5">
    <name type="scientific">Alteromonas aquimaris</name>
    <dbReference type="NCBI Taxonomy" id="2998417"/>
    <lineage>
        <taxon>Bacteria</taxon>
        <taxon>Pseudomonadati</taxon>
        <taxon>Pseudomonadota</taxon>
        <taxon>Gammaproteobacteria</taxon>
        <taxon>Alteromonadales</taxon>
        <taxon>Alteromonadaceae</taxon>
        <taxon>Alteromonas/Salinimonas group</taxon>
        <taxon>Alteromonas</taxon>
    </lineage>
</organism>
<evidence type="ECO:0000313" key="5">
    <source>
        <dbReference type="Proteomes" id="UP001142810"/>
    </source>
</evidence>
<protein>
    <recommendedName>
        <fullName evidence="1">Phosphatidylglycerophosphatase A</fullName>
        <ecNumber evidence="1">3.1.3.27</ecNumber>
    </recommendedName>
    <alternativeName>
        <fullName evidence="1">Phosphatidylglycerolphosphate phosphatase A</fullName>
    </alternativeName>
</protein>
<evidence type="ECO:0000256" key="2">
    <source>
        <dbReference type="SAM" id="Phobius"/>
    </source>
</evidence>
<evidence type="ECO:0000313" key="4">
    <source>
        <dbReference type="EMBL" id="MCW8107410.1"/>
    </source>
</evidence>
<dbReference type="Pfam" id="PF04608">
    <property type="entry name" value="PgpA"/>
    <property type="match status" value="1"/>
</dbReference>
<dbReference type="InterPro" id="IPR036681">
    <property type="entry name" value="PgpA-like_sf"/>
</dbReference>
<dbReference type="SUPFAM" id="SSF101307">
    <property type="entry name" value="YutG-like"/>
    <property type="match status" value="1"/>
</dbReference>
<keyword evidence="1" id="KW-0479">Metal-binding</keyword>
<gene>
    <name evidence="4" type="ORF">OPS25_02695</name>
</gene>
<proteinExistence type="predicted"/>
<dbReference type="EC" id="3.1.3.27" evidence="1"/>
<keyword evidence="5" id="KW-1185">Reference proteome</keyword>
<comment type="caution">
    <text evidence="4">The sequence shown here is derived from an EMBL/GenBank/DDBJ whole genome shotgun (WGS) entry which is preliminary data.</text>
</comment>
<evidence type="ECO:0000256" key="1">
    <source>
        <dbReference type="PIRNR" id="PIRNR006162"/>
    </source>
</evidence>
<feature type="transmembrane region" description="Helical" evidence="2">
    <location>
        <begin position="12"/>
        <end position="31"/>
    </location>
</feature>
<keyword evidence="1" id="KW-1003">Cell membrane</keyword>
<evidence type="ECO:0000259" key="3">
    <source>
        <dbReference type="Pfam" id="PF04608"/>
    </source>
</evidence>
<dbReference type="PANTHER" id="PTHR36305:SF1">
    <property type="entry name" value="PHOSPHATIDYLGLYCEROPHOSPHATASE A"/>
    <property type="match status" value="1"/>
</dbReference>
<keyword evidence="1 2" id="KW-0472">Membrane</keyword>
<keyword evidence="1" id="KW-0460">Magnesium</keyword>
<dbReference type="InterPro" id="IPR026037">
    <property type="entry name" value="PgpA"/>
</dbReference>
<comment type="subcellular location">
    <subcellularLocation>
        <location evidence="1">Cell inner membrane</location>
        <topology evidence="1">Multi-pass membrane protein</topology>
    </subcellularLocation>
</comment>
<feature type="transmembrane region" description="Helical" evidence="2">
    <location>
        <begin position="89"/>
        <end position="113"/>
    </location>
</feature>
<feature type="transmembrane region" description="Helical" evidence="2">
    <location>
        <begin position="142"/>
        <end position="164"/>
    </location>
</feature>
<dbReference type="CDD" id="cd06971">
    <property type="entry name" value="PgpA"/>
    <property type="match status" value="1"/>
</dbReference>
<comment type="pathway">
    <text evidence="1">Phospholipid metabolism; phosphatidylglycerol biosynthesis; phosphatidylglycerol from CDP-diacylglycerol: step 2/2.</text>
</comment>
<keyword evidence="1" id="KW-0595">Phospholipid degradation</keyword>
<keyword evidence="1" id="KW-0442">Lipid degradation</keyword>